<evidence type="ECO:0000313" key="3">
    <source>
        <dbReference type="Proteomes" id="UP000642107"/>
    </source>
</evidence>
<accession>A0ABR9DQM9</accession>
<dbReference type="RefSeq" id="WP_192279464.1">
    <property type="nucleotide sequence ID" value="NZ_JACZDF010000003.1"/>
</dbReference>
<comment type="caution">
    <text evidence="2">The sequence shown here is derived from an EMBL/GenBank/DDBJ whole genome shotgun (WGS) entry which is preliminary data.</text>
</comment>
<dbReference type="InterPro" id="IPR036465">
    <property type="entry name" value="vWFA_dom_sf"/>
</dbReference>
<organism evidence="2 3">
    <name type="scientific">Flavimobilis rhizosphaerae</name>
    <dbReference type="NCBI Taxonomy" id="2775421"/>
    <lineage>
        <taxon>Bacteria</taxon>
        <taxon>Bacillati</taxon>
        <taxon>Actinomycetota</taxon>
        <taxon>Actinomycetes</taxon>
        <taxon>Micrococcales</taxon>
        <taxon>Jonesiaceae</taxon>
        <taxon>Flavimobilis</taxon>
    </lineage>
</organism>
<dbReference type="InterPro" id="IPR002035">
    <property type="entry name" value="VWF_A"/>
</dbReference>
<keyword evidence="3" id="KW-1185">Reference proteome</keyword>
<dbReference type="InterPro" id="IPR050458">
    <property type="entry name" value="LolB"/>
</dbReference>
<dbReference type="SMART" id="SM00327">
    <property type="entry name" value="VWA"/>
    <property type="match status" value="1"/>
</dbReference>
<reference evidence="2 3" key="1">
    <citation type="submission" date="2020-09" db="EMBL/GenBank/DDBJ databases">
        <title>Flavimobilis rhizosphaerae sp. nov., isolated from rhizosphere soil of Spartina alterniflora.</title>
        <authorList>
            <person name="Hanqin C."/>
        </authorList>
    </citation>
    <scope>NUCLEOTIDE SEQUENCE [LARGE SCALE GENOMIC DNA]</scope>
    <source>
        <strain evidence="2 3">GY 10621</strain>
    </source>
</reference>
<proteinExistence type="predicted"/>
<feature type="domain" description="VWFA" evidence="1">
    <location>
        <begin position="211"/>
        <end position="370"/>
    </location>
</feature>
<name>A0ABR9DQM9_9MICO</name>
<dbReference type="InterPro" id="IPR008912">
    <property type="entry name" value="Uncharacterised_CoxE"/>
</dbReference>
<dbReference type="PANTHER" id="PTHR30634:SF16">
    <property type="entry name" value="OUTER-MEMBRANE LIPOPROTEIN LOLB"/>
    <property type="match status" value="1"/>
</dbReference>
<dbReference type="EMBL" id="JACZDF010000003">
    <property type="protein sequence ID" value="MBD9699442.1"/>
    <property type="molecule type" value="Genomic_DNA"/>
</dbReference>
<dbReference type="Pfam" id="PF05762">
    <property type="entry name" value="VWA_CoxE"/>
    <property type="match status" value="1"/>
</dbReference>
<dbReference type="Gene3D" id="3.40.50.410">
    <property type="entry name" value="von Willebrand factor, type A domain"/>
    <property type="match status" value="1"/>
</dbReference>
<gene>
    <name evidence="2" type="ORF">IGS67_08060</name>
</gene>
<dbReference type="PANTHER" id="PTHR30634">
    <property type="entry name" value="OUTER MEMBRANE LOLAB LIPOPROTEIN INSERTION APPARATUS"/>
    <property type="match status" value="1"/>
</dbReference>
<dbReference type="SUPFAM" id="SSF53300">
    <property type="entry name" value="vWA-like"/>
    <property type="match status" value="1"/>
</dbReference>
<dbReference type="Proteomes" id="UP000642107">
    <property type="component" value="Unassembled WGS sequence"/>
</dbReference>
<evidence type="ECO:0000259" key="1">
    <source>
        <dbReference type="SMART" id="SM00327"/>
    </source>
</evidence>
<evidence type="ECO:0000313" key="2">
    <source>
        <dbReference type="EMBL" id="MBD9699442.1"/>
    </source>
</evidence>
<protein>
    <submittedName>
        <fullName evidence="2">VWA domain-containing protein</fullName>
    </submittedName>
</protein>
<sequence>MTGRTAPRVDESELARRWRLVLGEEGRPDVTLGRSDGRVDGALAAVYDTRPETSGGRSAGLGSSAPAVVRWLGDIRTYFPTSVVEVVQRDAVDRLGLRRLLLEPELLTSVQPDVSLVATLVSLKDAMPETTRSTARQVVAQVVAEIERRIMVATTTAVSGALRRERTHRPRLADVDWPATIRANLRHYLPELGTIVPERLIGTARRGGAVARDVILAVDQSGSMASSVVYSAVFGAVLATMRSVRTSFVVFHTEVVDLTAELTDPVDLLFGTQLGGGTDIDRAVAYCADLVGRPEDTVMFLVTDLYEGGDRASLVRRVAALRASGVLVVVLPALSDDGTPAFHHDLAAELASLGVPTFACTPDTFPDLLAMALTDRDVSGWSAMGGATGR</sequence>